<dbReference type="Proteomes" id="UP000010716">
    <property type="component" value="Unassembled WGS sequence"/>
</dbReference>
<organism evidence="1 3">
    <name type="scientific">Caldalkalibacillus thermarum (strain TA2.A1)</name>
    <dbReference type="NCBI Taxonomy" id="986075"/>
    <lineage>
        <taxon>Bacteria</taxon>
        <taxon>Bacillati</taxon>
        <taxon>Bacillota</taxon>
        <taxon>Bacilli</taxon>
        <taxon>Bacillales</taxon>
        <taxon>Bacillaceae</taxon>
        <taxon>Caldalkalibacillus</taxon>
    </lineage>
</organism>
<reference evidence="1 3" key="1">
    <citation type="journal article" date="2011" name="J. Bacteriol.">
        <title>Draft genome sequence of the thermoalkaliphilic Caldalkalibacillus thermarum strain TA2.A1.</title>
        <authorList>
            <person name="Kalamorz F."/>
            <person name="Keis S."/>
            <person name="McMillan D.G."/>
            <person name="Olsson K."/>
            <person name="Stanton J.A."/>
            <person name="Stockwell P."/>
            <person name="Black M.A."/>
            <person name="Klingeman D.M."/>
            <person name="Land M.L."/>
            <person name="Han C.S."/>
            <person name="Martin S.L."/>
            <person name="Becher S.A."/>
            <person name="Peddie C.J."/>
            <person name="Morgan H.W."/>
            <person name="Matthies D."/>
            <person name="Preiss L."/>
            <person name="Meier T."/>
            <person name="Brown S.D."/>
            <person name="Cook G.M."/>
        </authorList>
    </citation>
    <scope>NUCLEOTIDE SEQUENCE [LARGE SCALE GENOMIC DNA]</scope>
    <source>
        <strain evidence="1 3">TA2.A1</strain>
    </source>
</reference>
<keyword evidence="4" id="KW-1185">Reference proteome</keyword>
<accession>F5L4G6</accession>
<reference evidence="2" key="3">
    <citation type="submission" date="2021-08" db="EMBL/GenBank/DDBJ databases">
        <authorList>
            <person name="de Jong S."/>
            <person name="van den Broek M."/>
            <person name="Merkel A."/>
            <person name="de la Torre Cortes P."/>
            <person name="Kalamorz F."/>
            <person name="Cook G."/>
            <person name="van Loosdrecht M."/>
            <person name="McMillan D."/>
        </authorList>
    </citation>
    <scope>NUCLEOTIDE SEQUENCE</scope>
    <source>
        <strain evidence="2">TA2.A1</strain>
    </source>
</reference>
<dbReference type="OrthoDB" id="9804751at2"/>
<dbReference type="eggNOG" id="COG2200">
    <property type="taxonomic scope" value="Bacteria"/>
</dbReference>
<reference evidence="2 4" key="2">
    <citation type="journal article" date="2020" name="Extremophiles">
        <title>Genomic analysis of Caldalkalibacillus thermarum TA2.A1 reveals aerobic alkaliphilic metabolism and evolutionary hallmarks linking alkaliphilic bacteria and plant life.</title>
        <authorList>
            <person name="de Jong S.I."/>
            <person name="van den Broek M.A."/>
            <person name="Merkel A.Y."/>
            <person name="de la Torre Cortes P."/>
            <person name="Kalamorz F."/>
            <person name="Cook G.M."/>
            <person name="van Loosdrecht M.C.M."/>
            <person name="McMillan D.G.G."/>
        </authorList>
    </citation>
    <scope>NUCLEOTIDE SEQUENCE [LARGE SCALE GENOMIC DNA]</scope>
    <source>
        <strain evidence="2 4">TA2.A1</strain>
    </source>
</reference>
<evidence type="ECO:0000313" key="4">
    <source>
        <dbReference type="Proteomes" id="UP000825179"/>
    </source>
</evidence>
<dbReference type="EMBL" id="AFCE01000083">
    <property type="protein sequence ID" value="EGL83777.1"/>
    <property type="molecule type" value="Genomic_DNA"/>
</dbReference>
<dbReference type="Gene3D" id="3.20.20.450">
    <property type="entry name" value="EAL domain"/>
    <property type="match status" value="1"/>
</dbReference>
<name>F5L4G6_CALTT</name>
<dbReference type="AlphaFoldDB" id="F5L4G6"/>
<protein>
    <submittedName>
        <fullName evidence="1">EAL domain protein</fullName>
    </submittedName>
    <submittedName>
        <fullName evidence="2">EAL domain-containing protein</fullName>
    </submittedName>
</protein>
<dbReference type="KEGG" id="cthu:HUR95_16040"/>
<sequence>MAKTEIKMAKEPVVHLFQGKTVYEEYLCRPTGMSVGRYFDVADVDTLWERERACIEKALSMQAFFPKLINITLDSLPFLAESDFVWDGGIEIVEWNLSGKPPSAYARIPSLIQKLKSRGLEVWVDDLTEQTYGFWKWQDVTGFKVHVDEIKQKWCQKFLQEEKRPIIVEGVETEREFEQLTDSNVLMAQGYLFFKEGVYVGTQC</sequence>
<evidence type="ECO:0000313" key="1">
    <source>
        <dbReference type="EMBL" id="EGL83777.1"/>
    </source>
</evidence>
<dbReference type="RefSeq" id="WP_007503115.1">
    <property type="nucleotide sequence ID" value="NZ_AFCE01000083.1"/>
</dbReference>
<proteinExistence type="predicted"/>
<dbReference type="SUPFAM" id="SSF141868">
    <property type="entry name" value="EAL domain-like"/>
    <property type="match status" value="1"/>
</dbReference>
<dbReference type="InterPro" id="IPR035919">
    <property type="entry name" value="EAL_sf"/>
</dbReference>
<dbReference type="Proteomes" id="UP000825179">
    <property type="component" value="Chromosome"/>
</dbReference>
<evidence type="ECO:0000313" key="2">
    <source>
        <dbReference type="EMBL" id="QZT33709.1"/>
    </source>
</evidence>
<gene>
    <name evidence="1" type="ORF">CathTA2_0678</name>
    <name evidence="2" type="ORF">HUR95_16040</name>
</gene>
<evidence type="ECO:0000313" key="3">
    <source>
        <dbReference type="Proteomes" id="UP000010716"/>
    </source>
</evidence>
<dbReference type="EMBL" id="CP082237">
    <property type="protein sequence ID" value="QZT33709.1"/>
    <property type="molecule type" value="Genomic_DNA"/>
</dbReference>